<evidence type="ECO:0000313" key="1">
    <source>
        <dbReference type="EMBL" id="WOG95645.1"/>
    </source>
</evidence>
<reference evidence="1" key="2">
    <citation type="submission" date="2022-03" db="EMBL/GenBank/DDBJ databases">
        <title>Draft title - Genomic analysis of global carrot germplasm unveils the trajectory of domestication and the origin of high carotenoid orange carrot.</title>
        <authorList>
            <person name="Iorizzo M."/>
            <person name="Ellison S."/>
            <person name="Senalik D."/>
            <person name="Macko-Podgorni A."/>
            <person name="Grzebelus D."/>
            <person name="Bostan H."/>
            <person name="Rolling W."/>
            <person name="Curaba J."/>
            <person name="Simon P."/>
        </authorList>
    </citation>
    <scope>NUCLEOTIDE SEQUENCE</scope>
    <source>
        <tissue evidence="1">Leaf</tissue>
    </source>
</reference>
<keyword evidence="2" id="KW-1185">Reference proteome</keyword>
<gene>
    <name evidence="1" type="ORF">DCAR_0414971</name>
</gene>
<dbReference type="AlphaFoldDB" id="A0A165A4H5"/>
<name>A0A165A4H5_DAUCS</name>
<organism evidence="1 2">
    <name type="scientific">Daucus carota subsp. sativus</name>
    <name type="common">Carrot</name>
    <dbReference type="NCBI Taxonomy" id="79200"/>
    <lineage>
        <taxon>Eukaryota</taxon>
        <taxon>Viridiplantae</taxon>
        <taxon>Streptophyta</taxon>
        <taxon>Embryophyta</taxon>
        <taxon>Tracheophyta</taxon>
        <taxon>Spermatophyta</taxon>
        <taxon>Magnoliopsida</taxon>
        <taxon>eudicotyledons</taxon>
        <taxon>Gunneridae</taxon>
        <taxon>Pentapetalae</taxon>
        <taxon>asterids</taxon>
        <taxon>campanulids</taxon>
        <taxon>Apiales</taxon>
        <taxon>Apiaceae</taxon>
        <taxon>Apioideae</taxon>
        <taxon>Scandiceae</taxon>
        <taxon>Daucinae</taxon>
        <taxon>Daucus</taxon>
        <taxon>Daucus sect. Daucus</taxon>
    </lineage>
</organism>
<dbReference type="Proteomes" id="UP000077755">
    <property type="component" value="Chromosome 4"/>
</dbReference>
<accession>A0A165A4H5</accession>
<evidence type="ECO:0000313" key="2">
    <source>
        <dbReference type="Proteomes" id="UP000077755"/>
    </source>
</evidence>
<dbReference type="Gramene" id="KZM96901">
    <property type="protein sequence ID" value="KZM96901"/>
    <property type="gene ID" value="DCAR_015737"/>
</dbReference>
<proteinExistence type="predicted"/>
<protein>
    <submittedName>
        <fullName evidence="1">Uncharacterized protein</fullName>
    </submittedName>
</protein>
<dbReference type="EMBL" id="CP093346">
    <property type="protein sequence ID" value="WOG95645.1"/>
    <property type="molecule type" value="Genomic_DNA"/>
</dbReference>
<reference evidence="1" key="1">
    <citation type="journal article" date="2016" name="Nat. Genet.">
        <title>A high-quality carrot genome assembly provides new insights into carotenoid accumulation and asterid genome evolution.</title>
        <authorList>
            <person name="Iorizzo M."/>
            <person name="Ellison S."/>
            <person name="Senalik D."/>
            <person name="Zeng P."/>
            <person name="Satapoomin P."/>
            <person name="Huang J."/>
            <person name="Bowman M."/>
            <person name="Iovene M."/>
            <person name="Sanseverino W."/>
            <person name="Cavagnaro P."/>
            <person name="Yildiz M."/>
            <person name="Macko-Podgorni A."/>
            <person name="Moranska E."/>
            <person name="Grzebelus E."/>
            <person name="Grzebelus D."/>
            <person name="Ashrafi H."/>
            <person name="Zheng Z."/>
            <person name="Cheng S."/>
            <person name="Spooner D."/>
            <person name="Van Deynze A."/>
            <person name="Simon P."/>
        </authorList>
    </citation>
    <scope>NUCLEOTIDE SEQUENCE</scope>
    <source>
        <tissue evidence="1">Leaf</tissue>
    </source>
</reference>
<sequence>MLRRWKGQLQLLLGLYMFLVYASDDVGYTANSAGQPLPLRKKPTQCNDVY</sequence>